<dbReference type="EMBL" id="CP023777">
    <property type="protein sequence ID" value="ATL49054.1"/>
    <property type="molecule type" value="Genomic_DNA"/>
</dbReference>
<evidence type="ECO:0000313" key="1">
    <source>
        <dbReference type="EMBL" id="ATL49054.1"/>
    </source>
</evidence>
<proteinExistence type="predicted"/>
<protein>
    <submittedName>
        <fullName evidence="1">Uncharacterized protein</fullName>
    </submittedName>
</protein>
<sequence length="167" mass="19492">MEQAWTDICSMAREQLLKIDGDRFDSFISLLHEPVHGKYWYLHLSWEEAEVKWHLNEWDADAEALLYNDPAEKWKRRGMPMYPQVQQHYGTWPIKELDILFLLIEKIHANPIVNSKEMIAVNASQETLSIGVSESSCSYTWHILPPSWISLGNVVSHLHTLKSSIQY</sequence>
<dbReference type="Proteomes" id="UP000220133">
    <property type="component" value="Chromosome"/>
</dbReference>
<name>A0A291QYX9_9BACT</name>
<dbReference type="AlphaFoldDB" id="A0A291QYX9"/>
<accession>A0A291QYX9</accession>
<evidence type="ECO:0000313" key="2">
    <source>
        <dbReference type="Proteomes" id="UP000220133"/>
    </source>
</evidence>
<keyword evidence="2" id="KW-1185">Reference proteome</keyword>
<dbReference type="KEGG" id="cbae:COR50_18800"/>
<reference evidence="1 2" key="1">
    <citation type="submission" date="2017-10" db="EMBL/GenBank/DDBJ databases">
        <title>Paenichitinophaga pekingensis gen. nov., sp. nov., isolated from activated sludge.</title>
        <authorList>
            <person name="Jin D."/>
            <person name="Kong X."/>
            <person name="Deng Y."/>
            <person name="Bai Z."/>
        </authorList>
    </citation>
    <scope>NUCLEOTIDE SEQUENCE [LARGE SCALE GENOMIC DNA]</scope>
    <source>
        <strain evidence="1 2">13</strain>
    </source>
</reference>
<gene>
    <name evidence="1" type="ORF">COR50_18800</name>
</gene>
<organism evidence="1 2">
    <name type="scientific">Chitinophaga caeni</name>
    <dbReference type="NCBI Taxonomy" id="2029983"/>
    <lineage>
        <taxon>Bacteria</taxon>
        <taxon>Pseudomonadati</taxon>
        <taxon>Bacteroidota</taxon>
        <taxon>Chitinophagia</taxon>
        <taxon>Chitinophagales</taxon>
        <taxon>Chitinophagaceae</taxon>
        <taxon>Chitinophaga</taxon>
    </lineage>
</organism>
<dbReference type="RefSeq" id="WP_098195422.1">
    <property type="nucleotide sequence ID" value="NZ_CP023777.1"/>
</dbReference>